<feature type="compositionally biased region" description="Low complexity" evidence="1">
    <location>
        <begin position="36"/>
        <end position="47"/>
    </location>
</feature>
<gene>
    <name evidence="2" type="ORF">EI97DRAFT_457765</name>
</gene>
<dbReference type="EMBL" id="ML986491">
    <property type="protein sequence ID" value="KAF2277032.1"/>
    <property type="molecule type" value="Genomic_DNA"/>
</dbReference>
<feature type="compositionally biased region" description="Low complexity" evidence="1">
    <location>
        <begin position="215"/>
        <end position="225"/>
    </location>
</feature>
<feature type="region of interest" description="Disordered" evidence="1">
    <location>
        <begin position="1"/>
        <end position="253"/>
    </location>
</feature>
<name>A0A6A6JKM3_WESOR</name>
<keyword evidence="3" id="KW-1185">Reference proteome</keyword>
<dbReference type="OrthoDB" id="3921377at2759"/>
<accession>A0A6A6JKM3</accession>
<feature type="compositionally biased region" description="Low complexity" evidence="1">
    <location>
        <begin position="75"/>
        <end position="87"/>
    </location>
</feature>
<dbReference type="GeneID" id="54554022"/>
<protein>
    <submittedName>
        <fullName evidence="2">Uncharacterized protein</fullName>
    </submittedName>
</protein>
<feature type="compositionally biased region" description="Low complexity" evidence="1">
    <location>
        <begin position="17"/>
        <end position="28"/>
    </location>
</feature>
<evidence type="ECO:0000313" key="2">
    <source>
        <dbReference type="EMBL" id="KAF2277032.1"/>
    </source>
</evidence>
<evidence type="ECO:0000256" key="1">
    <source>
        <dbReference type="SAM" id="MobiDB-lite"/>
    </source>
</evidence>
<organism evidence="2 3">
    <name type="scientific">Westerdykella ornata</name>
    <dbReference type="NCBI Taxonomy" id="318751"/>
    <lineage>
        <taxon>Eukaryota</taxon>
        <taxon>Fungi</taxon>
        <taxon>Dikarya</taxon>
        <taxon>Ascomycota</taxon>
        <taxon>Pezizomycotina</taxon>
        <taxon>Dothideomycetes</taxon>
        <taxon>Pleosporomycetidae</taxon>
        <taxon>Pleosporales</taxon>
        <taxon>Sporormiaceae</taxon>
        <taxon>Westerdykella</taxon>
    </lineage>
</organism>
<dbReference type="Proteomes" id="UP000800097">
    <property type="component" value="Unassembled WGS sequence"/>
</dbReference>
<feature type="compositionally biased region" description="Basic and acidic residues" evidence="1">
    <location>
        <begin position="165"/>
        <end position="180"/>
    </location>
</feature>
<proteinExistence type="predicted"/>
<sequence length="253" mass="27594">MAFSPSAPTVATRRGKSSLPLSSPHLLPASPPMTPMSPTLMSPPMTAKSFGTFIDSAPSTPAYSPRTGGAGWDGSTLMLLSPASTTPSSPPEPEWEMLAPVKQERPSQDPPPPPRMSVGRAGKYVEWKGSGTALASHPVYRSGQEVPPRREEYWAPSAEEEEEKLDNAGDTGRESSKEEQQGAQSAAAPLERIATRMKSILRRPRGKTVTDNKKSPSSSSSSPLSAWSENKLDKRRRKYQDLDYMEDVHWTEM</sequence>
<dbReference type="AlphaFoldDB" id="A0A6A6JKM3"/>
<dbReference type="RefSeq" id="XP_033654571.1">
    <property type="nucleotide sequence ID" value="XM_033800847.1"/>
</dbReference>
<evidence type="ECO:0000313" key="3">
    <source>
        <dbReference type="Proteomes" id="UP000800097"/>
    </source>
</evidence>
<reference evidence="2" key="1">
    <citation type="journal article" date="2020" name="Stud. Mycol.">
        <title>101 Dothideomycetes genomes: a test case for predicting lifestyles and emergence of pathogens.</title>
        <authorList>
            <person name="Haridas S."/>
            <person name="Albert R."/>
            <person name="Binder M."/>
            <person name="Bloem J."/>
            <person name="Labutti K."/>
            <person name="Salamov A."/>
            <person name="Andreopoulos B."/>
            <person name="Baker S."/>
            <person name="Barry K."/>
            <person name="Bills G."/>
            <person name="Bluhm B."/>
            <person name="Cannon C."/>
            <person name="Castanera R."/>
            <person name="Culley D."/>
            <person name="Daum C."/>
            <person name="Ezra D."/>
            <person name="Gonzalez J."/>
            <person name="Henrissat B."/>
            <person name="Kuo A."/>
            <person name="Liang C."/>
            <person name="Lipzen A."/>
            <person name="Lutzoni F."/>
            <person name="Magnuson J."/>
            <person name="Mondo S."/>
            <person name="Nolan M."/>
            <person name="Ohm R."/>
            <person name="Pangilinan J."/>
            <person name="Park H.-J."/>
            <person name="Ramirez L."/>
            <person name="Alfaro M."/>
            <person name="Sun H."/>
            <person name="Tritt A."/>
            <person name="Yoshinaga Y."/>
            <person name="Zwiers L.-H."/>
            <person name="Turgeon B."/>
            <person name="Goodwin S."/>
            <person name="Spatafora J."/>
            <person name="Crous P."/>
            <person name="Grigoriev I."/>
        </authorList>
    </citation>
    <scope>NUCLEOTIDE SEQUENCE</scope>
    <source>
        <strain evidence="2">CBS 379.55</strain>
    </source>
</reference>